<dbReference type="AlphaFoldDB" id="A0A9E5A254"/>
<dbReference type="PROSITE" id="PS51165">
    <property type="entry name" value="THUMP"/>
    <property type="match status" value="1"/>
</dbReference>
<accession>A0A9E5A254</accession>
<reference evidence="3" key="1">
    <citation type="submission" date="2022-12" db="EMBL/GenBank/DDBJ databases">
        <title>Reclassification of two methanogenic archaea species isolated from the Kolyma lowland permafrost.</title>
        <authorList>
            <person name="Trubitsyn V.E."/>
            <person name="Rivkina E.M."/>
            <person name="Shcherbakova V.A."/>
        </authorList>
    </citation>
    <scope>NUCLEOTIDE SEQUENCE</scope>
    <source>
        <strain evidence="3">MK4</strain>
    </source>
</reference>
<name>A0A9E5A254_9EURY</name>
<dbReference type="Proteomes" id="UP001074446">
    <property type="component" value="Unassembled WGS sequence"/>
</dbReference>
<dbReference type="SUPFAM" id="SSF143437">
    <property type="entry name" value="THUMP domain-like"/>
    <property type="match status" value="1"/>
</dbReference>
<dbReference type="GO" id="GO:0006400">
    <property type="term" value="P:tRNA modification"/>
    <property type="evidence" value="ECO:0007669"/>
    <property type="project" value="InterPro"/>
</dbReference>
<organism evidence="3">
    <name type="scientific">Methanobacterium veterum</name>
    <dbReference type="NCBI Taxonomy" id="408577"/>
    <lineage>
        <taxon>Archaea</taxon>
        <taxon>Methanobacteriati</taxon>
        <taxon>Methanobacteriota</taxon>
        <taxon>Methanomada group</taxon>
        <taxon>Methanobacteria</taxon>
        <taxon>Methanobacteriales</taxon>
        <taxon>Methanobacteriaceae</taxon>
        <taxon>Methanobacterium</taxon>
    </lineage>
</organism>
<dbReference type="EMBL" id="JAPVES010000030">
    <property type="protein sequence ID" value="MCZ3372080.1"/>
    <property type="molecule type" value="Genomic_DNA"/>
</dbReference>
<comment type="caution">
    <text evidence="3">The sequence shown here is derived from an EMBL/GenBank/DDBJ whole genome shotgun (WGS) entry which is preliminary data.</text>
</comment>
<evidence type="ECO:0000313" key="3">
    <source>
        <dbReference type="EMBL" id="MCZ3372080.1"/>
    </source>
</evidence>
<keyword evidence="1" id="KW-0694">RNA-binding</keyword>
<feature type="domain" description="THUMP" evidence="2">
    <location>
        <begin position="93"/>
        <end position="200"/>
    </location>
</feature>
<dbReference type="RefSeq" id="WP_245617776.1">
    <property type="nucleotide sequence ID" value="NZ_JAPVES010000030.1"/>
</dbReference>
<dbReference type="InterPro" id="IPR004114">
    <property type="entry name" value="THUMP_dom"/>
</dbReference>
<proteinExistence type="predicted"/>
<dbReference type="CDD" id="cd11717">
    <property type="entry name" value="THUMP_THUMPD1_like"/>
    <property type="match status" value="1"/>
</dbReference>
<protein>
    <submittedName>
        <fullName evidence="3">THUMP domain-containing protein</fullName>
    </submittedName>
</protein>
<evidence type="ECO:0000256" key="1">
    <source>
        <dbReference type="PROSITE-ProRule" id="PRU00529"/>
    </source>
</evidence>
<evidence type="ECO:0000259" key="2">
    <source>
        <dbReference type="PROSITE" id="PS51165"/>
    </source>
</evidence>
<dbReference type="InterPro" id="IPR040183">
    <property type="entry name" value="THUMPD1-like"/>
</dbReference>
<dbReference type="Pfam" id="PF02926">
    <property type="entry name" value="THUMP"/>
    <property type="match status" value="1"/>
</dbReference>
<sequence length="208" mass="23517">MVKRHYSMIIHNFNILIITYNSNSFLLGGGRIKPIDGFNLLVTLQGHKDSHAGEELVGIEEIELALSSYEPVLYIKESQYPNVVLVELTMDPEEAVAILSEAPTTVVSKVVPIDAVIKTRMDSIWERAVLIAREKMNSDDSFVVRCDLRGREYIESKNELIEMVTNELLNNMDIRADEINPDWIVQIEVVGEDTGVSVLKPHQILKKI</sequence>
<dbReference type="GO" id="GO:0003723">
    <property type="term" value="F:RNA binding"/>
    <property type="evidence" value="ECO:0007669"/>
    <property type="project" value="UniProtKB-UniRule"/>
</dbReference>
<gene>
    <name evidence="3" type="ORF">O3H35_05500</name>
</gene>